<dbReference type="eggNOG" id="ENOG5030JDU">
    <property type="taxonomic scope" value="Bacteria"/>
</dbReference>
<name>C8PL04_9BACT</name>
<proteinExistence type="predicted"/>
<comment type="caution">
    <text evidence="1">The sequence shown here is derived from an EMBL/GenBank/DDBJ whole genome shotgun (WGS) entry which is preliminary data.</text>
</comment>
<dbReference type="Proteomes" id="UP000005709">
    <property type="component" value="Unassembled WGS sequence"/>
</dbReference>
<sequence length="161" mass="17161">MAVGYENINRLDKRLFTLARDVRDFGLQHGLAELSTSKLALSEEINGHALSAIACGLSQEPAIYYRCPHAGGAVFVAFVAGECVAPDSTIKAGMDASELISLACDYIGAFQLNHAVLSGALLMRNGTKFSEAAGKIVANFKNDALFSFDNLGRLSEVEFAV</sequence>
<keyword evidence="2" id="KW-1185">Reference proteome</keyword>
<accession>C8PL04</accession>
<organism evidence="1 2">
    <name type="scientific">Campylobacter gracilis RM3268</name>
    <dbReference type="NCBI Taxonomy" id="553220"/>
    <lineage>
        <taxon>Bacteria</taxon>
        <taxon>Pseudomonadati</taxon>
        <taxon>Campylobacterota</taxon>
        <taxon>Epsilonproteobacteria</taxon>
        <taxon>Campylobacterales</taxon>
        <taxon>Campylobacteraceae</taxon>
        <taxon>Campylobacter</taxon>
    </lineage>
</organism>
<dbReference type="AlphaFoldDB" id="C8PL04"/>
<evidence type="ECO:0000313" key="2">
    <source>
        <dbReference type="Proteomes" id="UP000005709"/>
    </source>
</evidence>
<gene>
    <name evidence="1" type="ORF">CAMGR0001_2794</name>
</gene>
<protein>
    <submittedName>
        <fullName evidence="1">Uncharacterized protein</fullName>
    </submittedName>
</protein>
<evidence type="ECO:0000313" key="1">
    <source>
        <dbReference type="EMBL" id="EEV16419.1"/>
    </source>
</evidence>
<dbReference type="InterPro" id="IPR049249">
    <property type="entry name" value="DUF6882"/>
</dbReference>
<dbReference type="EMBL" id="ACYG01000031">
    <property type="protein sequence ID" value="EEV16419.1"/>
    <property type="molecule type" value="Genomic_DNA"/>
</dbReference>
<dbReference type="Pfam" id="PF21813">
    <property type="entry name" value="DUF6882"/>
    <property type="match status" value="1"/>
</dbReference>
<reference evidence="1 2" key="1">
    <citation type="submission" date="2009-07" db="EMBL/GenBank/DDBJ databases">
        <authorList>
            <person name="Madupu R."/>
            <person name="Sebastian Y."/>
            <person name="Durkin A.S."/>
            <person name="Torralba M."/>
            <person name="Methe B."/>
            <person name="Sutton G.G."/>
            <person name="Strausberg R.L."/>
            <person name="Nelson K.E."/>
        </authorList>
    </citation>
    <scope>NUCLEOTIDE SEQUENCE [LARGE SCALE GENOMIC DNA]</scope>
    <source>
        <strain evidence="1 2">RM3268</strain>
    </source>
</reference>